<keyword evidence="2" id="KW-0808">Transferase</keyword>
<dbReference type="GO" id="GO:0008757">
    <property type="term" value="F:S-adenosylmethionine-dependent methyltransferase activity"/>
    <property type="evidence" value="ECO:0007669"/>
    <property type="project" value="InterPro"/>
</dbReference>
<dbReference type="InterPro" id="IPR029063">
    <property type="entry name" value="SAM-dependent_MTases_sf"/>
</dbReference>
<dbReference type="PANTHER" id="PTHR43464">
    <property type="entry name" value="METHYLTRANSFERASE"/>
    <property type="match status" value="1"/>
</dbReference>
<evidence type="ECO:0000313" key="5">
    <source>
        <dbReference type="EMBL" id="AAM06821.1"/>
    </source>
</evidence>
<dbReference type="HOGENOM" id="CLU_037990_4_0_2"/>
<keyword evidence="1" id="KW-0489">Methyltransferase</keyword>
<dbReference type="EMBL" id="AE010299">
    <property type="protein sequence ID" value="AAM06821.1"/>
    <property type="molecule type" value="Genomic_DNA"/>
</dbReference>
<evidence type="ECO:0000313" key="6">
    <source>
        <dbReference type="Proteomes" id="UP000002487"/>
    </source>
</evidence>
<evidence type="ECO:0000256" key="2">
    <source>
        <dbReference type="ARBA" id="ARBA00022679"/>
    </source>
</evidence>
<gene>
    <name evidence="5" type="ordered locus">MA_3454</name>
</gene>
<dbReference type="GO" id="GO:0032259">
    <property type="term" value="P:methylation"/>
    <property type="evidence" value="ECO:0007669"/>
    <property type="project" value="UniProtKB-KW"/>
</dbReference>
<dbReference type="AlphaFoldDB" id="Q8TKF3"/>
<dbReference type="EnsemblBacteria" id="AAM06821">
    <property type="protein sequence ID" value="AAM06821"/>
    <property type="gene ID" value="MA_3454"/>
</dbReference>
<dbReference type="SUPFAM" id="SSF53335">
    <property type="entry name" value="S-adenosyl-L-methionine-dependent methyltransferases"/>
    <property type="match status" value="1"/>
</dbReference>
<evidence type="ECO:0000256" key="3">
    <source>
        <dbReference type="ARBA" id="ARBA00022691"/>
    </source>
</evidence>
<protein>
    <recommendedName>
        <fullName evidence="4">Methyltransferase type 11 domain-containing protein</fullName>
    </recommendedName>
</protein>
<evidence type="ECO:0000259" key="4">
    <source>
        <dbReference type="Pfam" id="PF08241"/>
    </source>
</evidence>
<dbReference type="CDD" id="cd02440">
    <property type="entry name" value="AdoMet_MTases"/>
    <property type="match status" value="1"/>
</dbReference>
<feature type="domain" description="Methyltransferase type 11" evidence="4">
    <location>
        <begin position="66"/>
        <end position="162"/>
    </location>
</feature>
<organism evidence="5 6">
    <name type="scientific">Methanosarcina acetivorans (strain ATCC 35395 / DSM 2834 / JCM 12185 / C2A)</name>
    <dbReference type="NCBI Taxonomy" id="188937"/>
    <lineage>
        <taxon>Archaea</taxon>
        <taxon>Methanobacteriati</taxon>
        <taxon>Methanobacteriota</taxon>
        <taxon>Stenosarchaea group</taxon>
        <taxon>Methanomicrobia</taxon>
        <taxon>Methanosarcinales</taxon>
        <taxon>Methanosarcinaceae</taxon>
        <taxon>Methanosarcina</taxon>
    </lineage>
</organism>
<dbReference type="PhylomeDB" id="Q8TKF3"/>
<name>Q8TKF3_METAC</name>
<keyword evidence="3" id="KW-0949">S-adenosyl-L-methionine</keyword>
<dbReference type="InterPro" id="IPR013216">
    <property type="entry name" value="Methyltransf_11"/>
</dbReference>
<proteinExistence type="predicted"/>
<evidence type="ECO:0000256" key="1">
    <source>
        <dbReference type="ARBA" id="ARBA00022603"/>
    </source>
</evidence>
<dbReference type="InParanoid" id="Q8TKF3"/>
<keyword evidence="6" id="KW-1185">Reference proteome</keyword>
<accession>Q8TKF3</accession>
<sequence length="265" mass="30455">MADAHHGKVRGQSMQETLFERIETAWSADAGGYDRGIQKQLSNKKDVKHWQDELRQVLGEEPLHVLDVGCGPGFFTVMLARLKHNVTAVDGAEGMVKRAGTNIKNETLNAKVYKGDAVLLDKEKEDSLDAIVSRDVVWTLYDPEGAFLRWKNLLKPGGKIVIYDGDYRRDQSSFRYYVLKSTSDLINLFTEGKQRKKQHHSSAGNGFEQLPMIRHRRPQYDRELLLKAGFSKVEVTKDSFRNSPLRLEFWRYGYQGKKFRVIAYK</sequence>
<dbReference type="Proteomes" id="UP000002487">
    <property type="component" value="Chromosome"/>
</dbReference>
<dbReference type="PANTHER" id="PTHR43464:SF19">
    <property type="entry name" value="UBIQUINONE BIOSYNTHESIS O-METHYLTRANSFERASE, MITOCHONDRIAL"/>
    <property type="match status" value="1"/>
</dbReference>
<reference evidence="5 6" key="1">
    <citation type="journal article" date="2002" name="Genome Res.">
        <title>The genome of Methanosarcina acetivorans reveals extensive metabolic and physiological diversity.</title>
        <authorList>
            <person name="Galagan J.E."/>
            <person name="Nusbaum C."/>
            <person name="Roy A."/>
            <person name="Endrizzi M.G."/>
            <person name="Macdonald P."/>
            <person name="FitzHugh W."/>
            <person name="Calvo S."/>
            <person name="Engels R."/>
            <person name="Smirnov S."/>
            <person name="Atnoor D."/>
            <person name="Brown A."/>
            <person name="Allen N."/>
            <person name="Naylor J."/>
            <person name="Stange-Thomann N."/>
            <person name="DeArellano K."/>
            <person name="Johnson R."/>
            <person name="Linton L."/>
            <person name="McEwan P."/>
            <person name="McKernan K."/>
            <person name="Talamas J."/>
            <person name="Tirrell A."/>
            <person name="Ye W."/>
            <person name="Zimmer A."/>
            <person name="Barber R.D."/>
            <person name="Cann I."/>
            <person name="Graham D.E."/>
            <person name="Grahame D.A."/>
            <person name="Guss A."/>
            <person name="Hedderich R."/>
            <person name="Ingram-Smith C."/>
            <person name="Kuettner C.H."/>
            <person name="Krzycki J.A."/>
            <person name="Leigh J.A."/>
            <person name="Li W."/>
            <person name="Liu J."/>
            <person name="Mukhopadhyay B."/>
            <person name="Reeve J.N."/>
            <person name="Smith K."/>
            <person name="Springer T.A."/>
            <person name="Umayam L.A."/>
            <person name="White O."/>
            <person name="White R.H."/>
            <person name="de Macario E.C."/>
            <person name="Ferry J.G."/>
            <person name="Jarrell K.F."/>
            <person name="Jing H."/>
            <person name="Macario A.J.L."/>
            <person name="Paulsen I."/>
            <person name="Pritchett M."/>
            <person name="Sowers K.R."/>
            <person name="Swanson R.V."/>
            <person name="Zinder S.H."/>
            <person name="Lander E."/>
            <person name="Metcalf W.W."/>
            <person name="Birren B."/>
        </authorList>
    </citation>
    <scope>NUCLEOTIDE SEQUENCE [LARGE SCALE GENOMIC DNA]</scope>
    <source>
        <strain evidence="6">ATCC 35395 / DSM 2834 / JCM 12185 / C2A</strain>
    </source>
</reference>
<dbReference type="KEGG" id="mac:MA_3454"/>
<dbReference type="STRING" id="188937.MA_3454"/>
<dbReference type="Pfam" id="PF08241">
    <property type="entry name" value="Methyltransf_11"/>
    <property type="match status" value="1"/>
</dbReference>
<dbReference type="GO" id="GO:0008168">
    <property type="term" value="F:methyltransferase activity"/>
    <property type="evidence" value="ECO:0000318"/>
    <property type="project" value="GO_Central"/>
</dbReference>
<dbReference type="Gene3D" id="3.40.50.150">
    <property type="entry name" value="Vaccinia Virus protein VP39"/>
    <property type="match status" value="1"/>
</dbReference>